<dbReference type="GeneID" id="5856189"/>
<dbReference type="CDD" id="cd08645">
    <property type="entry name" value="FMT_core_GART"/>
    <property type="match status" value="1"/>
</dbReference>
<evidence type="ECO:0000256" key="7">
    <source>
        <dbReference type="ARBA" id="ARBA00041682"/>
    </source>
</evidence>
<dbReference type="InterPro" id="IPR002376">
    <property type="entry name" value="Formyl_transf_N"/>
</dbReference>
<gene>
    <name evidence="11" type="ORF">MGL_1152</name>
</gene>
<evidence type="ECO:0000256" key="4">
    <source>
        <dbReference type="ARBA" id="ARBA00022755"/>
    </source>
</evidence>
<keyword evidence="3" id="KW-0808">Transferase</keyword>
<organism evidence="11 12">
    <name type="scientific">Malassezia globosa (strain ATCC MYA-4612 / CBS 7966)</name>
    <name type="common">Dandruff-associated fungus</name>
    <dbReference type="NCBI Taxonomy" id="425265"/>
    <lineage>
        <taxon>Eukaryota</taxon>
        <taxon>Fungi</taxon>
        <taxon>Dikarya</taxon>
        <taxon>Basidiomycota</taxon>
        <taxon>Ustilaginomycotina</taxon>
        <taxon>Malasseziomycetes</taxon>
        <taxon>Malasseziales</taxon>
        <taxon>Malasseziaceae</taxon>
        <taxon>Malassezia</taxon>
    </lineage>
</organism>
<proteinExistence type="inferred from homology"/>
<feature type="region of interest" description="Disordered" evidence="9">
    <location>
        <begin position="431"/>
        <end position="454"/>
    </location>
</feature>
<dbReference type="EMBL" id="AAYY01000003">
    <property type="protein sequence ID" value="EDP44670.1"/>
    <property type="molecule type" value="Genomic_DNA"/>
</dbReference>
<dbReference type="VEuPathDB" id="FungiDB:MGL_1152"/>
<feature type="compositionally biased region" description="Basic and acidic residues" evidence="9">
    <location>
        <begin position="153"/>
        <end position="180"/>
    </location>
</feature>
<keyword evidence="12" id="KW-1185">Reference proteome</keyword>
<evidence type="ECO:0000256" key="5">
    <source>
        <dbReference type="ARBA" id="ARBA00038440"/>
    </source>
</evidence>
<feature type="compositionally biased region" description="Basic and acidic residues" evidence="9">
    <location>
        <begin position="95"/>
        <end position="121"/>
    </location>
</feature>
<dbReference type="Pfam" id="PF00551">
    <property type="entry name" value="Formyl_trans_N"/>
    <property type="match status" value="2"/>
</dbReference>
<evidence type="ECO:0000259" key="10">
    <source>
        <dbReference type="Pfam" id="PF00551"/>
    </source>
</evidence>
<evidence type="ECO:0000256" key="3">
    <source>
        <dbReference type="ARBA" id="ARBA00022679"/>
    </source>
</evidence>
<dbReference type="Gene3D" id="3.40.20.10">
    <property type="entry name" value="Severin"/>
    <property type="match status" value="1"/>
</dbReference>
<evidence type="ECO:0000256" key="6">
    <source>
        <dbReference type="ARBA" id="ARBA00041324"/>
    </source>
</evidence>
<dbReference type="OrthoDB" id="5575075at2759"/>
<evidence type="ECO:0000313" key="11">
    <source>
        <dbReference type="EMBL" id="EDP44670.1"/>
    </source>
</evidence>
<dbReference type="HAMAP" id="MF_01930">
    <property type="entry name" value="PurN"/>
    <property type="match status" value="1"/>
</dbReference>
<feature type="compositionally biased region" description="Polar residues" evidence="9">
    <location>
        <begin position="823"/>
        <end position="839"/>
    </location>
</feature>
<dbReference type="InParanoid" id="A8PWM5"/>
<dbReference type="GO" id="GO:0006189">
    <property type="term" value="P:'de novo' IMP biosynthetic process"/>
    <property type="evidence" value="ECO:0007669"/>
    <property type="project" value="UniProtKB-UniPathway"/>
</dbReference>
<dbReference type="UniPathway" id="UPA00074">
    <property type="reaction ID" value="UER00126"/>
</dbReference>
<evidence type="ECO:0000256" key="9">
    <source>
        <dbReference type="SAM" id="MobiDB-lite"/>
    </source>
</evidence>
<protein>
    <recommendedName>
        <fullName evidence="2">phosphoribosylglycinamide formyltransferase 1</fullName>
        <ecNumber evidence="2">2.1.2.2</ecNumber>
    </recommendedName>
    <alternativeName>
        <fullName evidence="7">5'-phosphoribosylglycinamide transformylase</fullName>
    </alternativeName>
    <alternativeName>
        <fullName evidence="6">GAR transformylase</fullName>
    </alternativeName>
</protein>
<name>A8PWM5_MALGO</name>
<feature type="region of interest" description="Disordered" evidence="9">
    <location>
        <begin position="1"/>
        <end position="198"/>
    </location>
</feature>
<dbReference type="SUPFAM" id="SSF53328">
    <property type="entry name" value="Formyltransferase"/>
    <property type="match status" value="1"/>
</dbReference>
<feature type="compositionally biased region" description="Polar residues" evidence="9">
    <location>
        <begin position="65"/>
        <end position="77"/>
    </location>
</feature>
<dbReference type="OMA" id="MHIVSET"/>
<dbReference type="NCBIfam" id="TIGR00639">
    <property type="entry name" value="PurN"/>
    <property type="match status" value="1"/>
</dbReference>
<feature type="domain" description="Formyl transferase N-terminal" evidence="10">
    <location>
        <begin position="333"/>
        <end position="415"/>
    </location>
</feature>
<feature type="domain" description="Formyl transferase N-terminal" evidence="10">
    <location>
        <begin position="201"/>
        <end position="316"/>
    </location>
</feature>
<dbReference type="PROSITE" id="PS00373">
    <property type="entry name" value="GART"/>
    <property type="match status" value="1"/>
</dbReference>
<dbReference type="InterPro" id="IPR029006">
    <property type="entry name" value="ADF-H/Gelsolin-like_dom_sf"/>
</dbReference>
<dbReference type="RefSeq" id="XP_001731884.1">
    <property type="nucleotide sequence ID" value="XM_001731832.1"/>
</dbReference>
<keyword evidence="4" id="KW-0658">Purine biosynthesis</keyword>
<dbReference type="InterPro" id="IPR036477">
    <property type="entry name" value="Formyl_transf_N_sf"/>
</dbReference>
<feature type="compositionally biased region" description="Polar residues" evidence="9">
    <location>
        <begin position="136"/>
        <end position="152"/>
    </location>
</feature>
<dbReference type="Gene3D" id="3.40.50.170">
    <property type="entry name" value="Formyl transferase, N-terminal domain"/>
    <property type="match status" value="1"/>
</dbReference>
<dbReference type="InterPro" id="IPR004607">
    <property type="entry name" value="GART"/>
</dbReference>
<dbReference type="SUPFAM" id="SSF55753">
    <property type="entry name" value="Actin depolymerizing proteins"/>
    <property type="match status" value="1"/>
</dbReference>
<dbReference type="AlphaFoldDB" id="A8PWM5"/>
<sequence length="839" mass="91374">MAHQESEDKPAPMRARAEALLARYGGPNGPTGHAAVNESGEPQSLSAFIGGKANAPRLGKLTGDGRTSSFDESQTEYQRLPGLTKPGSMASFMEQRQKELFPELTNDNDHKSKQETQHEEPSQPSDKVVSPGNEPAPTSITDTSLEAGNSATHGHDRNRDAQSDTKNQHETALKETERATDNASGTAHATPSLPKRSTSGKRIVVLISGSGSNLQAIIDATCGTSPEIPNAQIVRVISNRMKAYGLQRAKNVDPPIPTCVHSLKTYQTRNPGKTREDYDLLLAEHVLGDDGCAPDLVVLAGFMHIVSETFLSAMGHMTSLRSPPTFEKRPKRPVPIINLHPALPGAFDGANAIERAYEAFQHGRIQYTGAMVHEVVAEVDRGQPIVVHQVPIYKDDSLDVLESRMHSIEHDIIVQGAAKVLSGEHKVTAQAVPPEQQQHPSPPPVSLQPKSKSQANPCIDKMAVESAPGSSELQKLAATTFLRLCAHGVWLPIAQPLTLYETDVVWVNGGAASSYIWLGRSAPPNWEAMLSKESHMQLGTQPSKEHQGCESLTFMRAIGGMLVTMQGSPDEASLKEARKDTLFIVRKDDEENGVFVDQVPFEASSLCSAFSAVASTSHGVWVWHGIGSDDAQQQHAIAWTKSLAPTHKVVQTDEFFSLFDDREYANGWHHRRRPGLPGPKRCVKLYSPAHTTKPVKFCLKYIRTDAVSVVDAYLEIYVIIGAKARGDRNAIEAALDHAERLAIREDVTEMKPPIHVLVLPSVVPLDFLALARDAWNQHVLTDDEVDDHSPVLMNLHTLCEARRQLSTSKLSLSACSSSSTSTVPANQNYLPVGSQASRT</sequence>
<comment type="similarity">
    <text evidence="5">Belongs to the GART family.</text>
</comment>
<feature type="region of interest" description="Disordered" evidence="9">
    <location>
        <begin position="816"/>
        <end position="839"/>
    </location>
</feature>
<accession>A8PWM5</accession>
<comment type="catalytic activity">
    <reaction evidence="8">
        <text>N(1)-(5-phospho-beta-D-ribosyl)glycinamide + (6R)-10-formyltetrahydrofolate = N(2)-formyl-N(1)-(5-phospho-beta-D-ribosyl)glycinamide + (6S)-5,6,7,8-tetrahydrofolate + H(+)</text>
        <dbReference type="Rhea" id="RHEA:15053"/>
        <dbReference type="ChEBI" id="CHEBI:15378"/>
        <dbReference type="ChEBI" id="CHEBI:57453"/>
        <dbReference type="ChEBI" id="CHEBI:143788"/>
        <dbReference type="ChEBI" id="CHEBI:147286"/>
        <dbReference type="ChEBI" id="CHEBI:195366"/>
        <dbReference type="EC" id="2.1.2.2"/>
    </reaction>
</comment>
<reference evidence="11 12" key="1">
    <citation type="journal article" date="2007" name="Proc. Natl. Acad. Sci. U.S.A.">
        <title>Dandruff-associated Malassezia genomes reveal convergent and divergent virulence traits shared with plant and human fungal pathogens.</title>
        <authorList>
            <person name="Xu J."/>
            <person name="Saunders C.W."/>
            <person name="Hu P."/>
            <person name="Grant R.A."/>
            <person name="Boekhout T."/>
            <person name="Kuramae E.E."/>
            <person name="Kronstad J.W."/>
            <person name="Deangelis Y.M."/>
            <person name="Reeder N.L."/>
            <person name="Johnstone K.R."/>
            <person name="Leland M."/>
            <person name="Fieno A.M."/>
            <person name="Begley W.M."/>
            <person name="Sun Y."/>
            <person name="Lacey M.P."/>
            <person name="Chaudhary T."/>
            <person name="Keough T."/>
            <person name="Chu L."/>
            <person name="Sears R."/>
            <person name="Yuan B."/>
            <person name="Dawson T.L.Jr."/>
        </authorList>
    </citation>
    <scope>NUCLEOTIDE SEQUENCE [LARGE SCALE GENOMIC DNA]</scope>
    <source>
        <strain evidence="12">ATCC MYA-4612 / CBS 7966</strain>
    </source>
</reference>
<dbReference type="KEGG" id="mgl:MGL_1152"/>
<feature type="compositionally biased region" description="Basic and acidic residues" evidence="9">
    <location>
        <begin position="1"/>
        <end position="17"/>
    </location>
</feature>
<dbReference type="GO" id="GO:0004644">
    <property type="term" value="F:phosphoribosylglycinamide formyltransferase activity"/>
    <property type="evidence" value="ECO:0007669"/>
    <property type="project" value="UniProtKB-EC"/>
</dbReference>
<evidence type="ECO:0000313" key="12">
    <source>
        <dbReference type="Proteomes" id="UP000008837"/>
    </source>
</evidence>
<evidence type="ECO:0000256" key="8">
    <source>
        <dbReference type="ARBA" id="ARBA00047664"/>
    </source>
</evidence>
<dbReference type="Proteomes" id="UP000008837">
    <property type="component" value="Unassembled WGS sequence"/>
</dbReference>
<evidence type="ECO:0000256" key="1">
    <source>
        <dbReference type="ARBA" id="ARBA00005054"/>
    </source>
</evidence>
<dbReference type="InterPro" id="IPR001555">
    <property type="entry name" value="GART_AS"/>
</dbReference>
<dbReference type="EC" id="2.1.2.2" evidence="2"/>
<dbReference type="GO" id="GO:0005737">
    <property type="term" value="C:cytoplasm"/>
    <property type="evidence" value="ECO:0007669"/>
    <property type="project" value="TreeGrafter"/>
</dbReference>
<comment type="caution">
    <text evidence="11">The sequence shown here is derived from an EMBL/GenBank/DDBJ whole genome shotgun (WGS) entry which is preliminary data.</text>
</comment>
<dbReference type="STRING" id="425265.A8PWM5"/>
<dbReference type="PANTHER" id="PTHR43369">
    <property type="entry name" value="PHOSPHORIBOSYLGLYCINAMIDE FORMYLTRANSFERASE"/>
    <property type="match status" value="1"/>
</dbReference>
<comment type="pathway">
    <text evidence="1">Purine metabolism; IMP biosynthesis via de novo pathway; N(2)-formyl-N(1)-(5-phospho-D-ribosyl)glycinamide from N(1)-(5-phospho-D-ribosyl)glycinamide (10-formyl THF route): step 1/1.</text>
</comment>
<dbReference type="PANTHER" id="PTHR43369:SF2">
    <property type="entry name" value="PHOSPHORIBOSYLGLYCINAMIDE FORMYLTRANSFERASE"/>
    <property type="match status" value="1"/>
</dbReference>
<evidence type="ECO:0000256" key="2">
    <source>
        <dbReference type="ARBA" id="ARBA00012254"/>
    </source>
</evidence>